<dbReference type="Pfam" id="PF07143">
    <property type="entry name" value="CrtC"/>
    <property type="match status" value="1"/>
</dbReference>
<accession>A0ABM7YRV7</accession>
<dbReference type="Proteomes" id="UP001057498">
    <property type="component" value="Chromosome"/>
</dbReference>
<feature type="domain" description="AttH" evidence="2">
    <location>
        <begin position="58"/>
        <end position="276"/>
    </location>
</feature>
<organism evidence="3 4">
    <name type="scientific">Sphaerotilus microaerophilus</name>
    <dbReference type="NCBI Taxonomy" id="2914710"/>
    <lineage>
        <taxon>Bacteria</taxon>
        <taxon>Pseudomonadati</taxon>
        <taxon>Pseudomonadota</taxon>
        <taxon>Betaproteobacteria</taxon>
        <taxon>Burkholderiales</taxon>
        <taxon>Sphaerotilaceae</taxon>
        <taxon>Sphaerotilus</taxon>
    </lineage>
</organism>
<sequence>MMRRRDWLAALAATGWLPEPAAVQGPAAAIAEATDRPGSGPRPLRFPADFGAHPGWRTEWWYLTGWLAAPAAGTSPPAAASAPAPAGPQPTHGFQLTFFRQRTGLAADSRSAFAPRQLIFAHAAVTTLGDLGGKALRHDQRIARAGLGLAEAAVGDTRVHLHAGNRWELVRDGGAAAGNDAGAARDPGRDLSHYLSRYRGRIASPAAGFTLDVELAATQPLLLQGQAGWSRKGPQPAQASFYYSQPQLAVRARLALDGQPERPLQGRAWLDHEWSESLLDADAVGWDWIGINFFDGSALTAFRLRRPDGHPAGPALWAGGSWRPGAGSTGGPARSFAPDAVRFTPQRRWTSPRHQPPVSYPVEWAIDCPAGRFLVRALADDQELDSRASTGTVYWEGLSELLDPATGRRVGLGYLEMTGYVGRLRL</sequence>
<evidence type="ECO:0000256" key="1">
    <source>
        <dbReference type="SAM" id="MobiDB-lite"/>
    </source>
</evidence>
<feature type="region of interest" description="Disordered" evidence="1">
    <location>
        <begin position="315"/>
        <end position="335"/>
    </location>
</feature>
<dbReference type="Gene3D" id="2.40.370.10">
    <property type="entry name" value="AttH-like domain"/>
    <property type="match status" value="2"/>
</dbReference>
<feature type="compositionally biased region" description="Low complexity" evidence="1">
    <location>
        <begin position="73"/>
        <end position="84"/>
    </location>
</feature>
<gene>
    <name evidence="3" type="ORF">CATMQ487_43030</name>
</gene>
<evidence type="ECO:0000313" key="3">
    <source>
        <dbReference type="EMBL" id="BDI07333.1"/>
    </source>
</evidence>
<keyword evidence="4" id="KW-1185">Reference proteome</keyword>
<dbReference type="Pfam" id="PF17186">
    <property type="entry name" value="Lipocalin_9"/>
    <property type="match status" value="1"/>
</dbReference>
<dbReference type="PANTHER" id="PTHR38591">
    <property type="entry name" value="HYDROLASE"/>
    <property type="match status" value="1"/>
</dbReference>
<dbReference type="SUPFAM" id="SSF159245">
    <property type="entry name" value="AttH-like"/>
    <property type="match status" value="1"/>
</dbReference>
<evidence type="ECO:0000313" key="4">
    <source>
        <dbReference type="Proteomes" id="UP001057498"/>
    </source>
</evidence>
<dbReference type="InterPro" id="IPR023374">
    <property type="entry name" value="AttH-like_dom_sf"/>
</dbReference>
<proteinExistence type="predicted"/>
<protein>
    <submittedName>
        <fullName evidence="3">Carotenoid 1,2-hydratase</fullName>
    </submittedName>
</protein>
<feature type="region of interest" description="Disordered" evidence="1">
    <location>
        <begin position="73"/>
        <end position="93"/>
    </location>
</feature>
<name>A0ABM7YRV7_9BURK</name>
<dbReference type="PANTHER" id="PTHR38591:SF1">
    <property type="entry name" value="BLL1000 PROTEIN"/>
    <property type="match status" value="1"/>
</dbReference>
<reference evidence="3" key="1">
    <citation type="submission" date="2022-04" db="EMBL/GenBank/DDBJ databases">
        <title>Whole genome sequence of Sphaerotilus sp. FB-5.</title>
        <authorList>
            <person name="Takeda M."/>
            <person name="Narihara S."/>
            <person name="Akimoto M."/>
            <person name="Akimoto R."/>
            <person name="Nishiyashiki S."/>
            <person name="Murakami T."/>
        </authorList>
    </citation>
    <scope>NUCLEOTIDE SEQUENCE</scope>
    <source>
        <strain evidence="3">FB-5</strain>
    </source>
</reference>
<dbReference type="InterPro" id="IPR010791">
    <property type="entry name" value="AttH_dom"/>
</dbReference>
<dbReference type="EMBL" id="AP025730">
    <property type="protein sequence ID" value="BDI07333.1"/>
    <property type="molecule type" value="Genomic_DNA"/>
</dbReference>
<dbReference type="RefSeq" id="WP_251970534.1">
    <property type="nucleotide sequence ID" value="NZ_AP025730.1"/>
</dbReference>
<evidence type="ECO:0000259" key="2">
    <source>
        <dbReference type="Pfam" id="PF07143"/>
    </source>
</evidence>